<dbReference type="InterPro" id="IPR008969">
    <property type="entry name" value="CarboxyPept-like_regulatory"/>
</dbReference>
<evidence type="ECO:0000256" key="11">
    <source>
        <dbReference type="SAM" id="SignalP"/>
    </source>
</evidence>
<keyword evidence="11" id="KW-0732">Signal</keyword>
<dbReference type="GO" id="GO:0016485">
    <property type="term" value="P:protein processing"/>
    <property type="evidence" value="ECO:0007669"/>
    <property type="project" value="TreeGrafter"/>
</dbReference>
<dbReference type="GO" id="GO:0004181">
    <property type="term" value="F:metallocarboxypeptidase activity"/>
    <property type="evidence" value="ECO:0007669"/>
    <property type="project" value="InterPro"/>
</dbReference>
<keyword evidence="4" id="KW-0645">Protease</keyword>
<dbReference type="InterPro" id="IPR057247">
    <property type="entry name" value="CARBOXYPEPT_ZN_2"/>
</dbReference>
<gene>
    <name evidence="13" type="ORF">Zmor_017247</name>
</gene>
<evidence type="ECO:0000256" key="2">
    <source>
        <dbReference type="ARBA" id="ARBA00005988"/>
    </source>
</evidence>
<dbReference type="PANTHER" id="PTHR11532">
    <property type="entry name" value="PROTEASE M14 CARBOXYPEPTIDASE"/>
    <property type="match status" value="1"/>
</dbReference>
<dbReference type="Gene3D" id="2.60.40.1120">
    <property type="entry name" value="Carboxypeptidase-like, regulatory domain"/>
    <property type="match status" value="2"/>
</dbReference>
<comment type="similarity">
    <text evidence="2 9">Belongs to the peptidase M14 family.</text>
</comment>
<dbReference type="PRINTS" id="PR00765">
    <property type="entry name" value="CRBOXYPTASEA"/>
</dbReference>
<feature type="signal peptide" evidence="11">
    <location>
        <begin position="1"/>
        <end position="22"/>
    </location>
</feature>
<comment type="caution">
    <text evidence="13">The sequence shown here is derived from an EMBL/GenBank/DDBJ whole genome shotgun (WGS) entry which is preliminary data.</text>
</comment>
<keyword evidence="3" id="KW-0121">Carboxypeptidase</keyword>
<feature type="active site" description="Proton donor/acceptor" evidence="9">
    <location>
        <position position="704"/>
    </location>
</feature>
<dbReference type="Pfam" id="PF00246">
    <property type="entry name" value="Peptidase_M14"/>
    <property type="match status" value="2"/>
</dbReference>
<accession>A0AA38IBZ4</accession>
<dbReference type="SMART" id="SM00631">
    <property type="entry name" value="Zn_pept"/>
    <property type="match status" value="2"/>
</dbReference>
<evidence type="ECO:0000313" key="14">
    <source>
        <dbReference type="Proteomes" id="UP001168821"/>
    </source>
</evidence>
<evidence type="ECO:0000313" key="13">
    <source>
        <dbReference type="EMBL" id="KAJ3651194.1"/>
    </source>
</evidence>
<feature type="chain" id="PRO_5041381629" description="Peptidase M14 domain-containing protein" evidence="11">
    <location>
        <begin position="23"/>
        <end position="904"/>
    </location>
</feature>
<dbReference type="EMBL" id="JALNTZ010000005">
    <property type="protein sequence ID" value="KAJ3651194.1"/>
    <property type="molecule type" value="Genomic_DNA"/>
</dbReference>
<dbReference type="InterPro" id="IPR050753">
    <property type="entry name" value="Peptidase_M14_domain"/>
</dbReference>
<keyword evidence="8" id="KW-0325">Glycoprotein</keyword>
<dbReference type="Gene3D" id="3.40.630.10">
    <property type="entry name" value="Zn peptidases"/>
    <property type="match status" value="2"/>
</dbReference>
<feature type="compositionally biased region" description="Basic and acidic residues" evidence="10">
    <location>
        <begin position="160"/>
        <end position="173"/>
    </location>
</feature>
<dbReference type="CDD" id="cd03858">
    <property type="entry name" value="M14_CP_N-E_like"/>
    <property type="match status" value="1"/>
</dbReference>
<evidence type="ECO:0000256" key="4">
    <source>
        <dbReference type="ARBA" id="ARBA00022670"/>
    </source>
</evidence>
<keyword evidence="6" id="KW-0378">Hydrolase</keyword>
<comment type="cofactor">
    <cofactor evidence="1">
        <name>Zn(2+)</name>
        <dbReference type="ChEBI" id="CHEBI:29105"/>
    </cofactor>
</comment>
<feature type="domain" description="Peptidase M14" evidence="12">
    <location>
        <begin position="443"/>
        <end position="734"/>
    </location>
</feature>
<dbReference type="FunFam" id="2.60.40.1120:FF:000016">
    <property type="entry name" value="carboxypeptidase D isoform X2"/>
    <property type="match status" value="1"/>
</dbReference>
<dbReference type="SUPFAM" id="SSF49464">
    <property type="entry name" value="Carboxypeptidase regulatory domain-like"/>
    <property type="match status" value="2"/>
</dbReference>
<dbReference type="PROSITE" id="PS00133">
    <property type="entry name" value="CARBOXYPEPT_ZN_2"/>
    <property type="match status" value="1"/>
</dbReference>
<dbReference type="PROSITE" id="PS00132">
    <property type="entry name" value="CARBOXYPEPT_ZN_1"/>
    <property type="match status" value="2"/>
</dbReference>
<dbReference type="AlphaFoldDB" id="A0AA38IBZ4"/>
<dbReference type="PROSITE" id="PS52035">
    <property type="entry name" value="PEPTIDASE_M14"/>
    <property type="match status" value="2"/>
</dbReference>
<evidence type="ECO:0000256" key="3">
    <source>
        <dbReference type="ARBA" id="ARBA00022645"/>
    </source>
</evidence>
<reference evidence="13" key="1">
    <citation type="journal article" date="2023" name="G3 (Bethesda)">
        <title>Whole genome assemblies of Zophobas morio and Tenebrio molitor.</title>
        <authorList>
            <person name="Kaur S."/>
            <person name="Stinson S.A."/>
            <person name="diCenzo G.C."/>
        </authorList>
    </citation>
    <scope>NUCLEOTIDE SEQUENCE</scope>
    <source>
        <strain evidence="13">QUZm001</strain>
    </source>
</reference>
<dbReference type="Pfam" id="PF13620">
    <property type="entry name" value="CarboxypepD_reg"/>
    <property type="match status" value="2"/>
</dbReference>
<evidence type="ECO:0000256" key="9">
    <source>
        <dbReference type="PROSITE-ProRule" id="PRU01379"/>
    </source>
</evidence>
<feature type="region of interest" description="Disordered" evidence="10">
    <location>
        <begin position="144"/>
        <end position="173"/>
    </location>
</feature>
<dbReference type="SUPFAM" id="SSF53187">
    <property type="entry name" value="Zn-dependent exopeptidases"/>
    <property type="match status" value="2"/>
</dbReference>
<dbReference type="GO" id="GO:0005615">
    <property type="term" value="C:extracellular space"/>
    <property type="evidence" value="ECO:0007669"/>
    <property type="project" value="TreeGrafter"/>
</dbReference>
<dbReference type="InterPro" id="IPR057246">
    <property type="entry name" value="CARBOXYPEPT_ZN_1"/>
</dbReference>
<dbReference type="CDD" id="cd11308">
    <property type="entry name" value="Peptidase_M14NE-CP-C_like"/>
    <property type="match status" value="2"/>
</dbReference>
<sequence length="904" mass="102602">MYLKAIFLVLVIVSSESHRIRSNPADESFLNNPRYLNYDELTNLFKQLEAEHPEIAKLRSVGKSVKNRDLWALEINSNVANRTLLTPMFKFVANMHGDETVGRQLMVYLAQYLIDNYGKDERVTKLVNSTDIYLMPSMNPDGYENSEEGMCESKPGYTGRENENSKDLNRDFPDQFDSVRTGTILAGRQPETIALMTWIISRPFVLSGNLHGGAVVASYPFDDSGSKRQCCRESKSPDDALFKKLALTYAQNHPLMKGGRACRTDQFDQGITNGAFWYEVRGGMQDFNYVHSNCFEVTFELSCCKFPKAETLPTEWANNKESILQFIEASHWGVKGLVTDRNGEPVLDADVVVVGVRHNITTSNRGEYWRLLLPGEYEMYAAAYGFQPSKLVKVVVEADRTTIQNFSMERSSAEKDDYKILLNQTQRTFDVYGFLSSDSDLFKHHHYHEMVEFLKEINDSYPNITHLHSVGKSVQGRDLWVMVISSTPMKHTPGKPEFKYIANMHGNEIVGRELLLYLMKYLCEHYGVDDRVTRLLDGTRIHLMPSMNPDGYERSHEGDDSSAVGRGNANNVDLNRNFPDQYYINEFNRALQPETKAVMDWILSEPFVLSANLHNGALVANYPYDDNPPGQAGENLSPDDVVFKFLAHSYSDAHKSMHQGAACPLFPDERFQDGITNGAKWYSVSGGMQDWNYLVAGCMELTIEIGCYKYPYAKELPRYWLDNRDALLTYMEQTNRGIRGFVRSTIGQPIEGAKILVAGVSHYVKSHKGGDYYRILLPGRYNVTIEAPGYESYTNEVVVPREGSVDYNVSLMKDDPMHWADGYDFGITENVLRPKYHSNAEVYEILAGMENRFSDVAAFQSGDDFVSMTVRSLKITHEVSSFLVWGFEGSGWVRSSQVISRQVS</sequence>
<dbReference type="InterPro" id="IPR000834">
    <property type="entry name" value="Peptidase_M14"/>
</dbReference>
<protein>
    <recommendedName>
        <fullName evidence="12">Peptidase M14 domain-containing protein</fullName>
    </recommendedName>
</protein>
<feature type="domain" description="Peptidase M14" evidence="12">
    <location>
        <begin position="34"/>
        <end position="330"/>
    </location>
</feature>
<dbReference type="FunFam" id="3.40.630.10:FF:000020">
    <property type="entry name" value="Carboxypeptidase D"/>
    <property type="match status" value="2"/>
</dbReference>
<dbReference type="GO" id="GO:0008270">
    <property type="term" value="F:zinc ion binding"/>
    <property type="evidence" value="ECO:0007669"/>
    <property type="project" value="InterPro"/>
</dbReference>
<evidence type="ECO:0000256" key="7">
    <source>
        <dbReference type="ARBA" id="ARBA00022833"/>
    </source>
</evidence>
<dbReference type="GO" id="GO:0006518">
    <property type="term" value="P:peptide metabolic process"/>
    <property type="evidence" value="ECO:0007669"/>
    <property type="project" value="TreeGrafter"/>
</dbReference>
<evidence type="ECO:0000256" key="8">
    <source>
        <dbReference type="ARBA" id="ARBA00023180"/>
    </source>
</evidence>
<dbReference type="PANTHER" id="PTHR11532:SF62">
    <property type="entry name" value="CARBOXYPEPTIDASE D"/>
    <property type="match status" value="1"/>
</dbReference>
<evidence type="ECO:0000259" key="12">
    <source>
        <dbReference type="PROSITE" id="PS52035"/>
    </source>
</evidence>
<organism evidence="13 14">
    <name type="scientific">Zophobas morio</name>
    <dbReference type="NCBI Taxonomy" id="2755281"/>
    <lineage>
        <taxon>Eukaryota</taxon>
        <taxon>Metazoa</taxon>
        <taxon>Ecdysozoa</taxon>
        <taxon>Arthropoda</taxon>
        <taxon>Hexapoda</taxon>
        <taxon>Insecta</taxon>
        <taxon>Pterygota</taxon>
        <taxon>Neoptera</taxon>
        <taxon>Endopterygota</taxon>
        <taxon>Coleoptera</taxon>
        <taxon>Polyphaga</taxon>
        <taxon>Cucujiformia</taxon>
        <taxon>Tenebrionidae</taxon>
        <taxon>Zophobas</taxon>
    </lineage>
</organism>
<evidence type="ECO:0000256" key="6">
    <source>
        <dbReference type="ARBA" id="ARBA00022801"/>
    </source>
</evidence>
<feature type="region of interest" description="Disordered" evidence="10">
    <location>
        <begin position="547"/>
        <end position="570"/>
    </location>
</feature>
<dbReference type="CDD" id="cd03868">
    <property type="entry name" value="M14_CPD_I"/>
    <property type="match status" value="1"/>
</dbReference>
<feature type="active site" description="Proton donor/acceptor" evidence="9">
    <location>
        <position position="300"/>
    </location>
</feature>
<keyword evidence="14" id="KW-1185">Reference proteome</keyword>
<proteinExistence type="inferred from homology"/>
<evidence type="ECO:0000256" key="10">
    <source>
        <dbReference type="SAM" id="MobiDB-lite"/>
    </source>
</evidence>
<keyword evidence="5" id="KW-0479">Metal-binding</keyword>
<keyword evidence="7" id="KW-0862">Zinc</keyword>
<evidence type="ECO:0000256" key="1">
    <source>
        <dbReference type="ARBA" id="ARBA00001947"/>
    </source>
</evidence>
<evidence type="ECO:0000256" key="5">
    <source>
        <dbReference type="ARBA" id="ARBA00022723"/>
    </source>
</evidence>
<name>A0AA38IBZ4_9CUCU</name>
<dbReference type="Proteomes" id="UP001168821">
    <property type="component" value="Unassembled WGS sequence"/>
</dbReference>